<dbReference type="GO" id="GO:0005634">
    <property type="term" value="C:nucleus"/>
    <property type="evidence" value="ECO:0007669"/>
    <property type="project" value="TreeGrafter"/>
</dbReference>
<dbReference type="EMBL" id="KQ459595">
    <property type="protein sequence ID" value="KPI95973.1"/>
    <property type="molecule type" value="Genomic_DNA"/>
</dbReference>
<accession>A0A194PSM8</accession>
<evidence type="ECO:0000256" key="1">
    <source>
        <dbReference type="ARBA" id="ARBA00023054"/>
    </source>
</evidence>
<dbReference type="GO" id="GO:0000977">
    <property type="term" value="F:RNA polymerase II transcription regulatory region sequence-specific DNA binding"/>
    <property type="evidence" value="ECO:0007669"/>
    <property type="project" value="TreeGrafter"/>
</dbReference>
<name>A0A194PSM8_PAPXU</name>
<keyword evidence="3" id="KW-0371">Homeobox</keyword>
<dbReference type="PANTHER" id="PTHR14043">
    <property type="entry name" value="CCAAT DISPLACEMENT PROTEIN-RELATED"/>
    <property type="match status" value="1"/>
</dbReference>
<sequence>IAQLVEDVRRLQASLSALQEAHSQQLRRLEERLDEKKQHIARLEARLDTQRDYDDIKREISDMTVTLEVSRLNGCQCGSDRRRCIVLTDRLVPIGQPAWGGVTSYRPPMDSLINSDCDVKLIVRIRR</sequence>
<organism evidence="3 4">
    <name type="scientific">Papilio xuthus</name>
    <name type="common">Asian swallowtail butterfly</name>
    <dbReference type="NCBI Taxonomy" id="66420"/>
    <lineage>
        <taxon>Eukaryota</taxon>
        <taxon>Metazoa</taxon>
        <taxon>Ecdysozoa</taxon>
        <taxon>Arthropoda</taxon>
        <taxon>Hexapoda</taxon>
        <taxon>Insecta</taxon>
        <taxon>Pterygota</taxon>
        <taxon>Neoptera</taxon>
        <taxon>Endopterygota</taxon>
        <taxon>Lepidoptera</taxon>
        <taxon>Glossata</taxon>
        <taxon>Ditrysia</taxon>
        <taxon>Papilionoidea</taxon>
        <taxon>Papilionidae</taxon>
        <taxon>Papilioninae</taxon>
        <taxon>Papilio</taxon>
    </lineage>
</organism>
<evidence type="ECO:0000313" key="4">
    <source>
        <dbReference type="Proteomes" id="UP000053268"/>
    </source>
</evidence>
<dbReference type="GO" id="GO:0000981">
    <property type="term" value="F:DNA-binding transcription factor activity, RNA polymerase II-specific"/>
    <property type="evidence" value="ECO:0007669"/>
    <property type="project" value="TreeGrafter"/>
</dbReference>
<feature type="non-terminal residue" evidence="3">
    <location>
        <position position="1"/>
    </location>
</feature>
<reference evidence="3 4" key="1">
    <citation type="journal article" date="2015" name="Nat. Commun.">
        <title>Outbred genome sequencing and CRISPR/Cas9 gene editing in butterflies.</title>
        <authorList>
            <person name="Li X."/>
            <person name="Fan D."/>
            <person name="Zhang W."/>
            <person name="Liu G."/>
            <person name="Zhang L."/>
            <person name="Zhao L."/>
            <person name="Fang X."/>
            <person name="Chen L."/>
            <person name="Dong Y."/>
            <person name="Chen Y."/>
            <person name="Ding Y."/>
            <person name="Zhao R."/>
            <person name="Feng M."/>
            <person name="Zhu Y."/>
            <person name="Feng Y."/>
            <person name="Jiang X."/>
            <person name="Zhu D."/>
            <person name="Xiang H."/>
            <person name="Feng X."/>
            <person name="Li S."/>
            <person name="Wang J."/>
            <person name="Zhang G."/>
            <person name="Kronforst M.R."/>
            <person name="Wang W."/>
        </authorList>
    </citation>
    <scope>NUCLEOTIDE SEQUENCE [LARGE SCALE GENOMIC DNA]</scope>
    <source>
        <strain evidence="3">Ya'a_city_454_Px</strain>
        <tissue evidence="3">Whole body</tissue>
    </source>
</reference>
<evidence type="ECO:0000313" key="3">
    <source>
        <dbReference type="EMBL" id="KPI95973.1"/>
    </source>
</evidence>
<feature type="coiled-coil region" evidence="2">
    <location>
        <begin position="1"/>
        <end position="53"/>
    </location>
</feature>
<dbReference type="Proteomes" id="UP000053268">
    <property type="component" value="Unassembled WGS sequence"/>
</dbReference>
<proteinExistence type="predicted"/>
<keyword evidence="1 2" id="KW-0175">Coiled coil</keyword>
<evidence type="ECO:0000256" key="2">
    <source>
        <dbReference type="SAM" id="Coils"/>
    </source>
</evidence>
<dbReference type="STRING" id="66420.A0A194PSM8"/>
<keyword evidence="3" id="KW-0238">DNA-binding</keyword>
<dbReference type="PANTHER" id="PTHR14043:SF2">
    <property type="entry name" value="HOMEOBOX PROTEIN CUT"/>
    <property type="match status" value="1"/>
</dbReference>
<gene>
    <name evidence="3" type="ORF">RR46_11686</name>
</gene>
<protein>
    <submittedName>
        <fullName evidence="3">Homeobox protein cut-like 1</fullName>
    </submittedName>
</protein>
<keyword evidence="4" id="KW-1185">Reference proteome</keyword>
<dbReference type="AlphaFoldDB" id="A0A194PSM8"/>